<dbReference type="eggNOG" id="COG0286">
    <property type="taxonomic scope" value="Bacteria"/>
</dbReference>
<dbReference type="STRING" id="404380.Gbem_3247"/>
<dbReference type="GO" id="GO:0009307">
    <property type="term" value="P:DNA restriction-modification system"/>
    <property type="evidence" value="ECO:0007669"/>
    <property type="project" value="UniProtKB-KW"/>
</dbReference>
<feature type="domain" description="DNA methylase adenine-specific" evidence="5">
    <location>
        <begin position="309"/>
        <end position="591"/>
    </location>
</feature>
<feature type="domain" description="Type I restriction enzyme R protein N-terminal" evidence="6">
    <location>
        <begin position="59"/>
        <end position="167"/>
    </location>
</feature>
<dbReference type="Gene3D" id="3.90.1570.30">
    <property type="match status" value="1"/>
</dbReference>
<gene>
    <name evidence="7" type="ordered locus">Gbem_3247</name>
</gene>
<dbReference type="eggNOG" id="COG0732">
    <property type="taxonomic scope" value="Bacteria"/>
</dbReference>
<dbReference type="PANTHER" id="PTHR42998:SF1">
    <property type="entry name" value="TYPE I RESTRICTION ENZYME HINDI METHYLASE SUBUNIT"/>
    <property type="match status" value="1"/>
</dbReference>
<evidence type="ECO:0000256" key="1">
    <source>
        <dbReference type="ARBA" id="ARBA00006594"/>
    </source>
</evidence>
<dbReference type="InterPro" id="IPR003356">
    <property type="entry name" value="DNA_methylase_A-5"/>
</dbReference>
<dbReference type="KEGG" id="gbm:Gbem_3247"/>
<dbReference type="SUPFAM" id="SSF53335">
    <property type="entry name" value="S-adenosyl-L-methionine-dependent methyltransferases"/>
    <property type="match status" value="1"/>
</dbReference>
<dbReference type="GO" id="GO:0008170">
    <property type="term" value="F:N-methyltransferase activity"/>
    <property type="evidence" value="ECO:0007669"/>
    <property type="project" value="InterPro"/>
</dbReference>
<evidence type="ECO:0000313" key="8">
    <source>
        <dbReference type="Proteomes" id="UP000008825"/>
    </source>
</evidence>
<evidence type="ECO:0000256" key="4">
    <source>
        <dbReference type="SAM" id="Coils"/>
    </source>
</evidence>
<dbReference type="REBASE" id="18760">
    <property type="entry name" value="M.GbeBORF3247P"/>
</dbReference>
<keyword evidence="8" id="KW-1185">Reference proteome</keyword>
<keyword evidence="2" id="KW-0680">Restriction system</keyword>
<dbReference type="Gene3D" id="3.40.50.150">
    <property type="entry name" value="Vaccinia Virus protein VP39"/>
    <property type="match status" value="1"/>
</dbReference>
<dbReference type="Proteomes" id="UP000008825">
    <property type="component" value="Chromosome"/>
</dbReference>
<feature type="coiled-coil region" evidence="4">
    <location>
        <begin position="947"/>
        <end position="978"/>
    </location>
</feature>
<keyword evidence="7" id="KW-0808">Transferase</keyword>
<dbReference type="PRINTS" id="PR00507">
    <property type="entry name" value="N12N6MTFRASE"/>
</dbReference>
<reference evidence="7 8" key="2">
    <citation type="journal article" date="2010" name="BMC Genomics">
        <title>The genome of Geobacter bemidjiensis, exemplar for the subsurface clade of Geobacter species that predominate in Fe(III)-reducing subsurface environments.</title>
        <authorList>
            <person name="Aklujkar M."/>
            <person name="Young N.D."/>
            <person name="Holmes D."/>
            <person name="Chavan M."/>
            <person name="Risso C."/>
            <person name="Kiss H.E."/>
            <person name="Han C.S."/>
            <person name="Land M.L."/>
            <person name="Lovley D.R."/>
        </authorList>
    </citation>
    <scope>NUCLEOTIDE SEQUENCE [LARGE SCALE GENOMIC DNA]</scope>
    <source>
        <strain evidence="8">ATCC BAA-1014 / DSM 16622 / JCM 12645 / Bem</strain>
    </source>
</reference>
<evidence type="ECO:0000259" key="5">
    <source>
        <dbReference type="Pfam" id="PF02384"/>
    </source>
</evidence>
<keyword evidence="3" id="KW-0238">DNA-binding</keyword>
<evidence type="ECO:0000256" key="3">
    <source>
        <dbReference type="ARBA" id="ARBA00023125"/>
    </source>
</evidence>
<dbReference type="Pfam" id="PF02384">
    <property type="entry name" value="N6_Mtase"/>
    <property type="match status" value="1"/>
</dbReference>
<dbReference type="InterPro" id="IPR052916">
    <property type="entry name" value="Type-I_RE_MTase_Subunit"/>
</dbReference>
<accession>B5E9S0</accession>
<dbReference type="Pfam" id="PF13588">
    <property type="entry name" value="HSDR_N_2"/>
    <property type="match status" value="1"/>
</dbReference>
<protein>
    <submittedName>
        <fullName evidence="7">Type I restriction-modification system, DNA adenine N6-methyltransferase subunit</fullName>
    </submittedName>
</protein>
<sequence>MSALTIHTLASIFRDEKAALSLTLFSQEDISTIEGGVFDKNGKAYIKCLVLGKEKQAKPEEIVRQLWLYRLIHNYNYPVSRVTVEYPITFGRDTSKRADIVVFDKDRPTVPYLIVEVKKTKLKEGKEQLKSYCHATGAPLALWSDGSLVTFWHRKNPNYFVEIPEIPSASQTIEEVAETPWNIKTLLLFEQQREQDLHHTRSLRDLILDMEDEVLANAGVDVFEEVFKLIFTKLYDELTVYSGRHKYLRFRNTNTASELRDRIQALFEEACDRWEGVFPPGDRLRLTADHLQVCIGSLEKYKLFNSNLDVIDEAFEYLVSKSSKGEKGQYFTPRWVIDMCVKMLNPQVDESMIDTACGSAGFTMHAIFKVWRDILDREGLAASHLFTMERKPEACYDYVREKVFAIDFDEKSVRVARCLNLIAGDGQTNVMHLNTLDWKKWDETVKEENWNDTYNQGWKKLRKLLIDPKGKDYRAFGFDLLMANPPFAGDIKQSDMLSLYEMGHKENGKAESKVGRDLLFIERNLDFLRPGGRMAIVLPQGRFNNAGDKRIRRYIAEHCRILAVVGLHPNTFKPHTGIKTSVLFVQKWNEDPTAGLLCPRVDDYNIFFATQKLPSKDSSGDKIYVTKPVVSIFEEGNPNGESKLVKYDHDDFLKRYGSIKAATVYQFRVNGKKKRMSLEEIEEQYGGLANVEKPMNMVMPIESKELVRDTHGHWIVQHDLFNHEGLTQNGVAEAFIEFAKKEELNFFSLSPFDEARYRGLLEGLEAVVIRFSELERTLRVDAEYFSKSRIDAAKRLDQIHTEALDRVADISDGNHFSISEEFQEEGIPYYRGQDVTGHFYIEQSQPVFIPQKAFSVSHMLRSHLHKGDVLLSIVGTIGELSLVSSESDATCSCKLAILRPQTVKPGYLAVFLKSRYGQDQIHRLKRGAVQMGLLLEDMDQLRIPRFLGKLEIAVERAVEKAKNALDNSFNLYRQAEEILLRTLGLEDWTPPEPLTYERNASETLTAGRLDSQYFSPRVQTLIQILSRDNLSVGDVARLRKEYFIPSRHETFEYIEIGGVTASGEVNSSSVPADETPDRATWHVRSGDVITSTVRPIRRLSAVIYPEQDGFVCSSGFAVLEPYRAFSELLLVYLRLPVIAELMDLHTTASMYPAISVPDILKLPFVQPSSDVAEEVAKLVRDSHAARKQAHALLARAKWAVEIAIEDNEAVGLTFLQNGGYQ</sequence>
<comment type="similarity">
    <text evidence="1">Belongs to the N(4)/N(6)-methyltransferase family.</text>
</comment>
<dbReference type="SUPFAM" id="SSF116734">
    <property type="entry name" value="DNA methylase specificity domain"/>
    <property type="match status" value="2"/>
</dbReference>
<keyword evidence="4" id="KW-0175">Coiled coil</keyword>
<dbReference type="HOGENOM" id="CLU_008343_1_0_7"/>
<evidence type="ECO:0000313" key="7">
    <source>
        <dbReference type="EMBL" id="ACH40244.2"/>
    </source>
</evidence>
<dbReference type="AlphaFoldDB" id="B5E9S0"/>
<evidence type="ECO:0000256" key="2">
    <source>
        <dbReference type="ARBA" id="ARBA00022747"/>
    </source>
</evidence>
<organism evidence="7 8">
    <name type="scientific">Citrifermentans bemidjiense (strain ATCC BAA-1014 / DSM 16622 / JCM 12645 / Bem)</name>
    <name type="common">Geobacter bemidjiensis</name>
    <dbReference type="NCBI Taxonomy" id="404380"/>
    <lineage>
        <taxon>Bacteria</taxon>
        <taxon>Pseudomonadati</taxon>
        <taxon>Thermodesulfobacteriota</taxon>
        <taxon>Desulfuromonadia</taxon>
        <taxon>Geobacterales</taxon>
        <taxon>Geobacteraceae</taxon>
        <taxon>Citrifermentans</taxon>
    </lineage>
</organism>
<dbReference type="GO" id="GO:0003677">
    <property type="term" value="F:DNA binding"/>
    <property type="evidence" value="ECO:0007669"/>
    <property type="project" value="UniProtKB-KW"/>
</dbReference>
<name>B5E9S0_CITBB</name>
<proteinExistence type="inferred from homology"/>
<dbReference type="Gene3D" id="3.90.220.20">
    <property type="entry name" value="DNA methylase specificity domains"/>
    <property type="match status" value="2"/>
</dbReference>
<dbReference type="GO" id="GO:0032259">
    <property type="term" value="P:methylation"/>
    <property type="evidence" value="ECO:0007669"/>
    <property type="project" value="UniProtKB-KW"/>
</dbReference>
<keyword evidence="7" id="KW-0489">Methyltransferase</keyword>
<dbReference type="EMBL" id="CP001124">
    <property type="protein sequence ID" value="ACH40244.2"/>
    <property type="molecule type" value="Genomic_DNA"/>
</dbReference>
<evidence type="ECO:0000259" key="6">
    <source>
        <dbReference type="Pfam" id="PF13588"/>
    </source>
</evidence>
<dbReference type="InterPro" id="IPR029063">
    <property type="entry name" value="SAM-dependent_MTases_sf"/>
</dbReference>
<dbReference type="InterPro" id="IPR044946">
    <property type="entry name" value="Restrct_endonuc_typeI_TRD_sf"/>
</dbReference>
<dbReference type="PANTHER" id="PTHR42998">
    <property type="entry name" value="TYPE I RESTRICTION ENZYME HINDVIIP M PROTEIN-RELATED"/>
    <property type="match status" value="1"/>
</dbReference>
<reference evidence="7 8" key="1">
    <citation type="submission" date="2008-07" db="EMBL/GenBank/DDBJ databases">
        <title>Complete sequence of Geobacter bemidjiensis BEM.</title>
        <authorList>
            <consortium name="US DOE Joint Genome Institute"/>
            <person name="Lucas S."/>
            <person name="Copeland A."/>
            <person name="Lapidus A."/>
            <person name="Glavina del Rio T."/>
            <person name="Dalin E."/>
            <person name="Tice H."/>
            <person name="Bruce D."/>
            <person name="Goodwin L."/>
            <person name="Pitluck S."/>
            <person name="Kiss H."/>
            <person name="Brettin T."/>
            <person name="Detter J.C."/>
            <person name="Han C."/>
            <person name="Kuske C.R."/>
            <person name="Schmutz J."/>
            <person name="Larimer F."/>
            <person name="Land M."/>
            <person name="Hauser L."/>
            <person name="Kyrpides N."/>
            <person name="Lykidis A."/>
            <person name="Lovley D."/>
            <person name="Richardson P."/>
        </authorList>
    </citation>
    <scope>NUCLEOTIDE SEQUENCE [LARGE SCALE GENOMIC DNA]</scope>
    <source>
        <strain evidence="8">ATCC BAA-1014 / DSM 16622 / JCM 12645 / Bem</strain>
    </source>
</reference>
<dbReference type="InterPro" id="IPR029464">
    <property type="entry name" value="HSDR_N"/>
</dbReference>